<evidence type="ECO:0000256" key="3">
    <source>
        <dbReference type="ARBA" id="ARBA00022827"/>
    </source>
</evidence>
<sequence>MSKAVTVLSHAFPNTQLVVRNTTEFDELNGSYLSALESDITPVCIFLPKTKEEVAAFVHIVRPFVASGNLSFAIRGAGQVPLPGSANIENGITLDLRNLTGVECKDGIVSIAAGERWRTVYQKLAAEGLGVTGSRSGNGGIGGLALEGGLSFFSSREGFVSDNVVNYEVVLASGEIVNANASENFDLWIALRGGSNNFGIVTRFDMKTFQQGPFWGGSVYYFPASFPGQIEALVNEIKKPNASVETQLISIGYAAAFGMIACQNQIYYTKEATETPPVLEPFAAIQPQIDALNSLRILNLTSAASEQAADGQTSQRVSYMNTVIRADNATLQEASTIYTTALSNITSIAGLIGSLTLQPYPVSLLQKSVADGGNSLGLSPSDGPLVSILLLTTWQNKSDDETIFKTMRGALENIKAAAVAKNSSVDYVFMNYAASFQDPISSYGVENKRKLQNVSKKYDPEGLFQKGVPGGFKLFV</sequence>
<dbReference type="GO" id="GO:0016491">
    <property type="term" value="F:oxidoreductase activity"/>
    <property type="evidence" value="ECO:0007669"/>
    <property type="project" value="UniProtKB-KW"/>
</dbReference>
<evidence type="ECO:0000256" key="2">
    <source>
        <dbReference type="ARBA" id="ARBA00022630"/>
    </source>
</evidence>
<dbReference type="PANTHER" id="PTHR42973:SF22">
    <property type="entry name" value="FAD-BINDING PCMH-TYPE DOMAIN-CONTAINING PROTEIN-RELATED"/>
    <property type="match status" value="1"/>
</dbReference>
<dbReference type="STRING" id="1432307.W9C9N0"/>
<feature type="domain" description="FAD-binding PCMH-type" evidence="5">
    <location>
        <begin position="38"/>
        <end position="211"/>
    </location>
</feature>
<dbReference type="SUPFAM" id="SSF56176">
    <property type="entry name" value="FAD-binding/transporter-associated domain-like"/>
    <property type="match status" value="1"/>
</dbReference>
<dbReference type="InterPro" id="IPR006094">
    <property type="entry name" value="Oxid_FAD_bind_N"/>
</dbReference>
<organism evidence="6 7">
    <name type="scientific">Sclerotinia borealis (strain F-4128)</name>
    <dbReference type="NCBI Taxonomy" id="1432307"/>
    <lineage>
        <taxon>Eukaryota</taxon>
        <taxon>Fungi</taxon>
        <taxon>Dikarya</taxon>
        <taxon>Ascomycota</taxon>
        <taxon>Pezizomycotina</taxon>
        <taxon>Leotiomycetes</taxon>
        <taxon>Helotiales</taxon>
        <taxon>Sclerotiniaceae</taxon>
        <taxon>Sclerotinia</taxon>
    </lineage>
</organism>
<dbReference type="GO" id="GO:0071949">
    <property type="term" value="F:FAD binding"/>
    <property type="evidence" value="ECO:0007669"/>
    <property type="project" value="InterPro"/>
</dbReference>
<dbReference type="InterPro" id="IPR036318">
    <property type="entry name" value="FAD-bd_PCMH-like_sf"/>
</dbReference>
<comment type="caution">
    <text evidence="6">The sequence shown here is derived from an EMBL/GenBank/DDBJ whole genome shotgun (WGS) entry which is preliminary data.</text>
</comment>
<protein>
    <recommendedName>
        <fullName evidence="5">FAD-binding PCMH-type domain-containing protein</fullName>
    </recommendedName>
</protein>
<dbReference type="Proteomes" id="UP000019487">
    <property type="component" value="Unassembled WGS sequence"/>
</dbReference>
<evidence type="ECO:0000313" key="7">
    <source>
        <dbReference type="Proteomes" id="UP000019487"/>
    </source>
</evidence>
<dbReference type="InterPro" id="IPR016169">
    <property type="entry name" value="FAD-bd_PCMH_sub2"/>
</dbReference>
<dbReference type="PANTHER" id="PTHR42973">
    <property type="entry name" value="BINDING OXIDOREDUCTASE, PUTATIVE (AFU_ORTHOLOGUE AFUA_1G17690)-RELATED"/>
    <property type="match status" value="1"/>
</dbReference>
<dbReference type="Pfam" id="PF01565">
    <property type="entry name" value="FAD_binding_4"/>
    <property type="match status" value="1"/>
</dbReference>
<evidence type="ECO:0000256" key="4">
    <source>
        <dbReference type="ARBA" id="ARBA00023002"/>
    </source>
</evidence>
<dbReference type="InterPro" id="IPR016166">
    <property type="entry name" value="FAD-bd_PCMH"/>
</dbReference>
<accession>W9C9N0</accession>
<evidence type="ECO:0000256" key="1">
    <source>
        <dbReference type="ARBA" id="ARBA00005466"/>
    </source>
</evidence>
<dbReference type="Gene3D" id="3.30.465.10">
    <property type="match status" value="1"/>
</dbReference>
<dbReference type="AlphaFoldDB" id="W9C9N0"/>
<evidence type="ECO:0000313" key="6">
    <source>
        <dbReference type="EMBL" id="ESZ92551.1"/>
    </source>
</evidence>
<reference evidence="6 7" key="1">
    <citation type="journal article" date="2014" name="Genome Announc.">
        <title>Draft genome sequence of Sclerotinia borealis, a psychrophilic plant pathogenic fungus.</title>
        <authorList>
            <person name="Mardanov A.V."/>
            <person name="Beletsky A.V."/>
            <person name="Kadnikov V.V."/>
            <person name="Ignatov A.N."/>
            <person name="Ravin N.V."/>
        </authorList>
    </citation>
    <scope>NUCLEOTIDE SEQUENCE [LARGE SCALE GENOMIC DNA]</scope>
    <source>
        <strain evidence="7">F-4157</strain>
    </source>
</reference>
<keyword evidence="7" id="KW-1185">Reference proteome</keyword>
<dbReference type="EMBL" id="AYSA01000379">
    <property type="protein sequence ID" value="ESZ92551.1"/>
    <property type="molecule type" value="Genomic_DNA"/>
</dbReference>
<keyword evidence="4" id="KW-0560">Oxidoreductase</keyword>
<name>W9C9N0_SCLBF</name>
<proteinExistence type="inferred from homology"/>
<evidence type="ECO:0000259" key="5">
    <source>
        <dbReference type="PROSITE" id="PS51387"/>
    </source>
</evidence>
<dbReference type="PROSITE" id="PS51387">
    <property type="entry name" value="FAD_PCMH"/>
    <property type="match status" value="1"/>
</dbReference>
<dbReference type="OrthoDB" id="2151789at2759"/>
<dbReference type="InterPro" id="IPR050416">
    <property type="entry name" value="FAD-linked_Oxidoreductase"/>
</dbReference>
<keyword evidence="2" id="KW-0285">Flavoprotein</keyword>
<keyword evidence="3" id="KW-0274">FAD</keyword>
<dbReference type="HOGENOM" id="CLU_018354_1_1_1"/>
<gene>
    <name evidence="6" type="ORF">SBOR_7077</name>
</gene>
<comment type="similarity">
    <text evidence="1">Belongs to the oxygen-dependent FAD-linked oxidoreductase family.</text>
</comment>